<dbReference type="GO" id="GO:0019303">
    <property type="term" value="P:D-ribose catabolic process"/>
    <property type="evidence" value="ECO:0007669"/>
    <property type="project" value="UniProtKB-UniRule"/>
</dbReference>
<evidence type="ECO:0000259" key="13">
    <source>
        <dbReference type="Pfam" id="PF00294"/>
    </source>
</evidence>
<evidence type="ECO:0000256" key="12">
    <source>
        <dbReference type="HAMAP-Rule" id="MF_01987"/>
    </source>
</evidence>
<feature type="binding site" evidence="12">
    <location>
        <position position="279"/>
    </location>
    <ligand>
        <name>substrate</name>
    </ligand>
</feature>
<comment type="subcellular location">
    <subcellularLocation>
        <location evidence="12">Cytoplasm</location>
    </subcellularLocation>
</comment>
<comment type="catalytic activity">
    <reaction evidence="12">
        <text>D-ribose + ATP = D-ribose 5-phosphate + ADP + H(+)</text>
        <dbReference type="Rhea" id="RHEA:13697"/>
        <dbReference type="ChEBI" id="CHEBI:15378"/>
        <dbReference type="ChEBI" id="CHEBI:30616"/>
        <dbReference type="ChEBI" id="CHEBI:47013"/>
        <dbReference type="ChEBI" id="CHEBI:78346"/>
        <dbReference type="ChEBI" id="CHEBI:456216"/>
        <dbReference type="EC" id="2.7.1.15"/>
    </reaction>
</comment>
<evidence type="ECO:0000256" key="1">
    <source>
        <dbReference type="ARBA" id="ARBA00005380"/>
    </source>
</evidence>
<name>A0ABD6DPP0_9EURY</name>
<keyword evidence="4 12" id="KW-0808">Transferase</keyword>
<feature type="binding site" evidence="12">
    <location>
        <position position="170"/>
    </location>
    <ligand>
        <name>substrate</name>
    </ligand>
</feature>
<feature type="binding site" evidence="12">
    <location>
        <position position="273"/>
    </location>
    <ligand>
        <name>K(+)</name>
        <dbReference type="ChEBI" id="CHEBI:29103"/>
    </ligand>
</feature>
<keyword evidence="5 12" id="KW-0479">Metal-binding</keyword>
<keyword evidence="7 12" id="KW-0418">Kinase</keyword>
<gene>
    <name evidence="12" type="primary">rbsK</name>
    <name evidence="14" type="ORF">ACFSBL_20225</name>
</gene>
<sequence length="330" mass="34132">MQTNYWMLVRNCSVPLVASRSSRGDGEMGSTEPAIAVVGSYNVGLVTEVPRFPVPGETVTGSTYREVPGGKGSNQAIGAARLGADAVFIGCVGGDAYAADAFDLWDREGVDASAVSQVETHTGVGTVLVDDRGENEIVVVPGANYHLGREQVADAADRIDDCDVLLVQLEVDDDAVRAAVETAAECGVDVVLNPAPARELPMDVLRNVDYLTPNESEARVLAGLSPDEDVDVGADLLELGVRTVVTTQGGDGAIVRDADGQTHVPTPTVDVVDTTGAGDAFNAAFAVALADGASTVEAARFGCRAGAVTTTEFDVVPALPTLDDIDTLDD</sequence>
<keyword evidence="11 12" id="KW-0119">Carbohydrate metabolism</keyword>
<keyword evidence="9 12" id="KW-0460">Magnesium</keyword>
<comment type="cofactor">
    <cofactor evidence="12">
        <name>Mg(2+)</name>
        <dbReference type="ChEBI" id="CHEBI:18420"/>
    </cofactor>
    <text evidence="12">Requires a divalent cation, most likely magnesium in vivo, as an electrophilic catalyst to aid phosphoryl group transfer. It is the chelate of the metal and the nucleotide that is the actual substrate.</text>
</comment>
<feature type="binding site" evidence="12">
    <location>
        <position position="214"/>
    </location>
    <ligand>
        <name>ATP</name>
        <dbReference type="ChEBI" id="CHEBI:30616"/>
    </ligand>
</feature>
<evidence type="ECO:0000256" key="5">
    <source>
        <dbReference type="ARBA" id="ARBA00022723"/>
    </source>
</evidence>
<evidence type="ECO:0000256" key="10">
    <source>
        <dbReference type="ARBA" id="ARBA00022958"/>
    </source>
</evidence>
<evidence type="ECO:0000256" key="4">
    <source>
        <dbReference type="ARBA" id="ARBA00022679"/>
    </source>
</evidence>
<dbReference type="AlphaFoldDB" id="A0ABD6DPP0"/>
<evidence type="ECO:0000256" key="11">
    <source>
        <dbReference type="ARBA" id="ARBA00023277"/>
    </source>
</evidence>
<dbReference type="GO" id="GO:0046872">
    <property type="term" value="F:metal ion binding"/>
    <property type="evidence" value="ECO:0007669"/>
    <property type="project" value="UniProtKB-KW"/>
</dbReference>
<dbReference type="SUPFAM" id="SSF53613">
    <property type="entry name" value="Ribokinase-like"/>
    <property type="match status" value="1"/>
</dbReference>
<dbReference type="EMBL" id="JBHUDO010000004">
    <property type="protein sequence ID" value="MFD1648017.1"/>
    <property type="molecule type" value="Genomic_DNA"/>
</dbReference>
<dbReference type="Gene3D" id="3.40.1190.20">
    <property type="match status" value="1"/>
</dbReference>
<dbReference type="PROSITE" id="PS00584">
    <property type="entry name" value="PFKB_KINASES_2"/>
    <property type="match status" value="1"/>
</dbReference>
<dbReference type="EC" id="2.7.1.15" evidence="2 12"/>
<comment type="subunit">
    <text evidence="12">Homodimer.</text>
</comment>
<reference evidence="14 15" key="1">
    <citation type="journal article" date="2019" name="Int. J. Syst. Evol. Microbiol.">
        <title>The Global Catalogue of Microorganisms (GCM) 10K type strain sequencing project: providing services to taxonomists for standard genome sequencing and annotation.</title>
        <authorList>
            <consortium name="The Broad Institute Genomics Platform"/>
            <consortium name="The Broad Institute Genome Sequencing Center for Infectious Disease"/>
            <person name="Wu L."/>
            <person name="Ma J."/>
        </authorList>
    </citation>
    <scope>NUCLEOTIDE SEQUENCE [LARGE SCALE GENOMIC DNA]</scope>
    <source>
        <strain evidence="14 15">CGMCC 1.10390</strain>
    </source>
</reference>
<dbReference type="CDD" id="cd01174">
    <property type="entry name" value="ribokinase"/>
    <property type="match status" value="1"/>
</dbReference>
<dbReference type="InterPro" id="IPR011877">
    <property type="entry name" value="Ribokinase"/>
</dbReference>
<dbReference type="GO" id="GO:0004747">
    <property type="term" value="F:ribokinase activity"/>
    <property type="evidence" value="ECO:0007669"/>
    <property type="project" value="UniProtKB-UniRule"/>
</dbReference>
<evidence type="ECO:0000256" key="7">
    <source>
        <dbReference type="ARBA" id="ARBA00022777"/>
    </source>
</evidence>
<evidence type="ECO:0000256" key="6">
    <source>
        <dbReference type="ARBA" id="ARBA00022741"/>
    </source>
</evidence>
<feature type="binding site" evidence="12">
    <location>
        <begin position="247"/>
        <end position="252"/>
    </location>
    <ligand>
        <name>ATP</name>
        <dbReference type="ChEBI" id="CHEBI:30616"/>
    </ligand>
</feature>
<dbReference type="PRINTS" id="PR00990">
    <property type="entry name" value="RIBOKINASE"/>
</dbReference>
<dbReference type="GO" id="GO:0005524">
    <property type="term" value="F:ATP binding"/>
    <property type="evidence" value="ECO:0007669"/>
    <property type="project" value="UniProtKB-UniRule"/>
</dbReference>
<comment type="activity regulation">
    <text evidence="12">Activated by a monovalent cation that binds near, but not in, the active site. The most likely occupant of the site in vivo is potassium. Ion binding induces a conformational change that may alter substrate affinity.</text>
</comment>
<dbReference type="Pfam" id="PF00294">
    <property type="entry name" value="PfkB"/>
    <property type="match status" value="1"/>
</dbReference>
<proteinExistence type="inferred from homology"/>
<comment type="similarity">
    <text evidence="12">Belongs to the carbohydrate kinase PfkB family. Ribokinase subfamily.</text>
</comment>
<dbReference type="GO" id="GO:0005737">
    <property type="term" value="C:cytoplasm"/>
    <property type="evidence" value="ECO:0007669"/>
    <property type="project" value="UniProtKB-SubCell"/>
</dbReference>
<comment type="similarity">
    <text evidence="1">Belongs to the carbohydrate kinase pfkB family.</text>
</comment>
<evidence type="ECO:0000256" key="9">
    <source>
        <dbReference type="ARBA" id="ARBA00022842"/>
    </source>
</evidence>
<organism evidence="14 15">
    <name type="scientific">Haloarchaeobius litoreus</name>
    <dbReference type="NCBI Taxonomy" id="755306"/>
    <lineage>
        <taxon>Archaea</taxon>
        <taxon>Methanobacteriati</taxon>
        <taxon>Methanobacteriota</taxon>
        <taxon>Stenosarchaea group</taxon>
        <taxon>Halobacteria</taxon>
        <taxon>Halobacteriales</taxon>
        <taxon>Halorubellaceae</taxon>
        <taxon>Haloarchaeobius</taxon>
    </lineage>
</organism>
<evidence type="ECO:0000256" key="3">
    <source>
        <dbReference type="ARBA" id="ARBA00016943"/>
    </source>
</evidence>
<dbReference type="InterPro" id="IPR011611">
    <property type="entry name" value="PfkB_dom"/>
</dbReference>
<feature type="binding site" evidence="12">
    <location>
        <position position="275"/>
    </location>
    <ligand>
        <name>K(+)</name>
        <dbReference type="ChEBI" id="CHEBI:29103"/>
    </ligand>
</feature>
<keyword evidence="10 12" id="KW-0630">Potassium</keyword>
<feature type="active site" description="Proton acceptor" evidence="12">
    <location>
        <position position="279"/>
    </location>
</feature>
<dbReference type="RefSeq" id="WP_256401508.1">
    <property type="nucleotide sequence ID" value="NZ_JANHJR010000004.1"/>
</dbReference>
<feature type="binding site" evidence="12">
    <location>
        <position position="312"/>
    </location>
    <ligand>
        <name>K(+)</name>
        <dbReference type="ChEBI" id="CHEBI:29103"/>
    </ligand>
</feature>
<evidence type="ECO:0000256" key="2">
    <source>
        <dbReference type="ARBA" id="ARBA00012035"/>
    </source>
</evidence>
<comment type="pathway">
    <text evidence="12">Carbohydrate metabolism; D-ribose degradation; D-ribose 5-phosphate from beta-D-ribopyranose: step 2/2.</text>
</comment>
<comment type="caution">
    <text evidence="14">The sequence shown here is derived from an EMBL/GenBank/DDBJ whole genome shotgun (WGS) entry which is preliminary data.</text>
</comment>
<feature type="binding site" evidence="12">
    <location>
        <begin position="278"/>
        <end position="279"/>
    </location>
    <ligand>
        <name>ATP</name>
        <dbReference type="ChEBI" id="CHEBI:30616"/>
    </ligand>
</feature>
<dbReference type="PANTHER" id="PTHR10584">
    <property type="entry name" value="SUGAR KINASE"/>
    <property type="match status" value="1"/>
</dbReference>
<keyword evidence="6 12" id="KW-0547">Nucleotide-binding</keyword>
<dbReference type="InterPro" id="IPR029056">
    <property type="entry name" value="Ribokinase-like"/>
</dbReference>
<evidence type="ECO:0000313" key="15">
    <source>
        <dbReference type="Proteomes" id="UP001597034"/>
    </source>
</evidence>
<dbReference type="PANTHER" id="PTHR10584:SF166">
    <property type="entry name" value="RIBOKINASE"/>
    <property type="match status" value="1"/>
</dbReference>
<feature type="binding site" evidence="12">
    <location>
        <begin position="70"/>
        <end position="74"/>
    </location>
    <ligand>
        <name>substrate</name>
    </ligand>
</feature>
<evidence type="ECO:0000256" key="8">
    <source>
        <dbReference type="ARBA" id="ARBA00022840"/>
    </source>
</evidence>
<dbReference type="InterPro" id="IPR002173">
    <property type="entry name" value="Carboh/pur_kinase_PfkB_CS"/>
</dbReference>
<keyword evidence="8 12" id="KW-0067">ATP-binding</keyword>
<accession>A0ABD6DPP0</accession>
<keyword evidence="12" id="KW-0963">Cytoplasm</keyword>
<dbReference type="InterPro" id="IPR002139">
    <property type="entry name" value="Ribo/fructo_kinase"/>
</dbReference>
<dbReference type="HAMAP" id="MF_01987">
    <property type="entry name" value="Ribokinase"/>
    <property type="match status" value="1"/>
</dbReference>
<protein>
    <recommendedName>
        <fullName evidence="3 12">Ribokinase</fullName>
        <shortName evidence="12">RK</shortName>
        <ecNumber evidence="2 12">2.7.1.15</ecNumber>
    </recommendedName>
</protein>
<keyword evidence="15" id="KW-1185">Reference proteome</keyword>
<evidence type="ECO:0000313" key="14">
    <source>
        <dbReference type="EMBL" id="MFD1648017.1"/>
    </source>
</evidence>
<comment type="function">
    <text evidence="12">Catalyzes the phosphorylation of ribose at O-5 in a reaction requiring ATP and magnesium. The resulting D-ribose-5-phosphate can then be used either for sythesis of nucleotides, histidine, and tryptophan, or as a component of the pentose phosphate pathway.</text>
</comment>
<dbReference type="Proteomes" id="UP001597034">
    <property type="component" value="Unassembled WGS sequence"/>
</dbReference>
<feature type="domain" description="Carbohydrate kinase PfkB" evidence="13">
    <location>
        <begin position="35"/>
        <end position="321"/>
    </location>
</feature>
<comment type="caution">
    <text evidence="12">Lacks conserved residue(s) required for the propagation of feature annotation.</text>
</comment>
<feature type="binding site" evidence="12">
    <location>
        <position position="309"/>
    </location>
    <ligand>
        <name>K(+)</name>
        <dbReference type="ChEBI" id="CHEBI:29103"/>
    </ligand>
</feature>